<dbReference type="EMBL" id="ML993596">
    <property type="protein sequence ID" value="KAF2166639.1"/>
    <property type="molecule type" value="Genomic_DNA"/>
</dbReference>
<evidence type="ECO:0000313" key="4">
    <source>
        <dbReference type="Proteomes" id="UP000799537"/>
    </source>
</evidence>
<evidence type="ECO:0000313" key="3">
    <source>
        <dbReference type="EMBL" id="KAF2166639.1"/>
    </source>
</evidence>
<organism evidence="3 4">
    <name type="scientific">Zasmidium cellare ATCC 36951</name>
    <dbReference type="NCBI Taxonomy" id="1080233"/>
    <lineage>
        <taxon>Eukaryota</taxon>
        <taxon>Fungi</taxon>
        <taxon>Dikarya</taxon>
        <taxon>Ascomycota</taxon>
        <taxon>Pezizomycotina</taxon>
        <taxon>Dothideomycetes</taxon>
        <taxon>Dothideomycetidae</taxon>
        <taxon>Mycosphaerellales</taxon>
        <taxon>Mycosphaerellaceae</taxon>
        <taxon>Zasmidium</taxon>
    </lineage>
</organism>
<proteinExistence type="predicted"/>
<dbReference type="AlphaFoldDB" id="A0A6A6CLP0"/>
<protein>
    <submittedName>
        <fullName evidence="3">Uncharacterized protein</fullName>
    </submittedName>
</protein>
<keyword evidence="4" id="KW-1185">Reference proteome</keyword>
<evidence type="ECO:0000256" key="1">
    <source>
        <dbReference type="SAM" id="MobiDB-lite"/>
    </source>
</evidence>
<name>A0A6A6CLP0_ZASCE</name>
<reference evidence="3" key="1">
    <citation type="journal article" date="2020" name="Stud. Mycol.">
        <title>101 Dothideomycetes genomes: a test case for predicting lifestyles and emergence of pathogens.</title>
        <authorList>
            <person name="Haridas S."/>
            <person name="Albert R."/>
            <person name="Binder M."/>
            <person name="Bloem J."/>
            <person name="Labutti K."/>
            <person name="Salamov A."/>
            <person name="Andreopoulos B."/>
            <person name="Baker S."/>
            <person name="Barry K."/>
            <person name="Bills G."/>
            <person name="Bluhm B."/>
            <person name="Cannon C."/>
            <person name="Castanera R."/>
            <person name="Culley D."/>
            <person name="Daum C."/>
            <person name="Ezra D."/>
            <person name="Gonzalez J."/>
            <person name="Henrissat B."/>
            <person name="Kuo A."/>
            <person name="Liang C."/>
            <person name="Lipzen A."/>
            <person name="Lutzoni F."/>
            <person name="Magnuson J."/>
            <person name="Mondo S."/>
            <person name="Nolan M."/>
            <person name="Ohm R."/>
            <person name="Pangilinan J."/>
            <person name="Park H.-J."/>
            <person name="Ramirez L."/>
            <person name="Alfaro M."/>
            <person name="Sun H."/>
            <person name="Tritt A."/>
            <person name="Yoshinaga Y."/>
            <person name="Zwiers L.-H."/>
            <person name="Turgeon B."/>
            <person name="Goodwin S."/>
            <person name="Spatafora J."/>
            <person name="Crous P."/>
            <person name="Grigoriev I."/>
        </authorList>
    </citation>
    <scope>NUCLEOTIDE SEQUENCE</scope>
    <source>
        <strain evidence="3">ATCC 36951</strain>
    </source>
</reference>
<feature type="chain" id="PRO_5025381569" evidence="2">
    <location>
        <begin position="18"/>
        <end position="109"/>
    </location>
</feature>
<keyword evidence="2" id="KW-0732">Signal</keyword>
<feature type="compositionally biased region" description="Low complexity" evidence="1">
    <location>
        <begin position="46"/>
        <end position="57"/>
    </location>
</feature>
<dbReference type="RefSeq" id="XP_033667528.1">
    <property type="nucleotide sequence ID" value="XM_033812875.1"/>
</dbReference>
<gene>
    <name evidence="3" type="ORF">M409DRAFT_54964</name>
</gene>
<sequence length="109" mass="11674">MFKHVFSLGLLLPLAFAAPLSLPATRSTTPTQKDVSEIPSTGWPTSHAAVDASSRVSRSIHDDVADAPASGWPTARAVGEVSPRSTKTLHEDLGDEPTTGWLDRRDILE</sequence>
<feature type="signal peptide" evidence="2">
    <location>
        <begin position="1"/>
        <end position="17"/>
    </location>
</feature>
<dbReference type="GeneID" id="54566147"/>
<evidence type="ECO:0000256" key="2">
    <source>
        <dbReference type="SAM" id="SignalP"/>
    </source>
</evidence>
<feature type="compositionally biased region" description="Polar residues" evidence="1">
    <location>
        <begin position="25"/>
        <end position="44"/>
    </location>
</feature>
<dbReference type="Proteomes" id="UP000799537">
    <property type="component" value="Unassembled WGS sequence"/>
</dbReference>
<feature type="region of interest" description="Disordered" evidence="1">
    <location>
        <begin position="23"/>
        <end position="109"/>
    </location>
</feature>
<accession>A0A6A6CLP0</accession>